<organism evidence="3">
    <name type="scientific">mine drainage metagenome</name>
    <dbReference type="NCBI Taxonomy" id="410659"/>
    <lineage>
        <taxon>unclassified sequences</taxon>
        <taxon>metagenomes</taxon>
        <taxon>ecological metagenomes</taxon>
    </lineage>
</organism>
<dbReference type="Pfam" id="PF00857">
    <property type="entry name" value="Isochorismatase"/>
    <property type="match status" value="1"/>
</dbReference>
<dbReference type="AlphaFoldDB" id="A0A1J5SYE1"/>
<dbReference type="CDD" id="cd00431">
    <property type="entry name" value="cysteine_hydrolases"/>
    <property type="match status" value="1"/>
</dbReference>
<evidence type="ECO:0000256" key="1">
    <source>
        <dbReference type="ARBA" id="ARBA00022801"/>
    </source>
</evidence>
<reference evidence="3" key="1">
    <citation type="submission" date="2016-10" db="EMBL/GenBank/DDBJ databases">
        <title>Sequence of Gallionella enrichment culture.</title>
        <authorList>
            <person name="Poehlein A."/>
            <person name="Muehling M."/>
            <person name="Daniel R."/>
        </authorList>
    </citation>
    <scope>NUCLEOTIDE SEQUENCE</scope>
</reference>
<comment type="caution">
    <text evidence="3">The sequence shown here is derived from an EMBL/GenBank/DDBJ whole genome shotgun (WGS) entry which is preliminary data.</text>
</comment>
<dbReference type="NCBIfam" id="NF008517">
    <property type="entry name" value="PRK11440.1"/>
    <property type="match status" value="1"/>
</dbReference>
<dbReference type="GO" id="GO:0016787">
    <property type="term" value="F:hydrolase activity"/>
    <property type="evidence" value="ECO:0007669"/>
    <property type="project" value="UniProtKB-KW"/>
</dbReference>
<dbReference type="InterPro" id="IPR000868">
    <property type="entry name" value="Isochorismatase-like_dom"/>
</dbReference>
<dbReference type="PANTHER" id="PTHR43540:SF7">
    <property type="entry name" value="ISOCHORISMATASE FAMILY PROTEIN YECD"/>
    <property type="match status" value="1"/>
</dbReference>
<dbReference type="InterPro" id="IPR050272">
    <property type="entry name" value="Isochorismatase-like_hydrls"/>
</dbReference>
<evidence type="ECO:0000313" key="3">
    <source>
        <dbReference type="EMBL" id="OIR09021.1"/>
    </source>
</evidence>
<dbReference type="SUPFAM" id="SSF52499">
    <property type="entry name" value="Isochorismatase-like hydrolases"/>
    <property type="match status" value="1"/>
</dbReference>
<dbReference type="PANTHER" id="PTHR43540">
    <property type="entry name" value="PEROXYUREIDOACRYLATE/UREIDOACRYLATE AMIDOHYDROLASE-RELATED"/>
    <property type="match status" value="1"/>
</dbReference>
<dbReference type="EC" id="3.-.-.-" evidence="3"/>
<evidence type="ECO:0000259" key="2">
    <source>
        <dbReference type="Pfam" id="PF00857"/>
    </source>
</evidence>
<dbReference type="EMBL" id="MLJW01000028">
    <property type="protein sequence ID" value="OIR09021.1"/>
    <property type="molecule type" value="Genomic_DNA"/>
</dbReference>
<dbReference type="Gene3D" id="3.40.50.850">
    <property type="entry name" value="Isochorismatase-like"/>
    <property type="match status" value="1"/>
</dbReference>
<proteinExistence type="predicted"/>
<sequence length="191" mass="20301">MTVLHPRRTALVLIDLQAGITAMPCQPYDSAAVVAVGRDLAGRFRAAGAPVVLVRVAFAADFADAPSQPVDQPVPRPTGGLPAGWSDLMPGLAQPGDLLITKHQWGAFWGTDLDLQLRRRGVETIVLAGIATSFGVESTARQAWEMGYGLYVAEDGCSNTGPAELHDLAFRHVFPRLGRVVRSADLTFAAA</sequence>
<feature type="domain" description="Isochorismatase-like" evidence="2">
    <location>
        <begin position="9"/>
        <end position="185"/>
    </location>
</feature>
<accession>A0A1J5SYE1</accession>
<name>A0A1J5SYE1_9ZZZZ</name>
<dbReference type="InterPro" id="IPR036380">
    <property type="entry name" value="Isochorismatase-like_sf"/>
</dbReference>
<gene>
    <name evidence="3" type="primary">yecD_1</name>
    <name evidence="3" type="ORF">GALL_86260</name>
</gene>
<keyword evidence="1 3" id="KW-0378">Hydrolase</keyword>
<protein>
    <submittedName>
        <fullName evidence="3">Isochorismatase family protein YecD</fullName>
        <ecNumber evidence="3">3.-.-.-</ecNumber>
    </submittedName>
</protein>